<gene>
    <name evidence="2" type="ORF">RclHR1_07160010</name>
</gene>
<dbReference type="EMBL" id="BEXD01004111">
    <property type="protein sequence ID" value="GBC06952.1"/>
    <property type="molecule type" value="Genomic_DNA"/>
</dbReference>
<keyword evidence="3" id="KW-1185">Reference proteome</keyword>
<dbReference type="AlphaFoldDB" id="A0A2Z6SC55"/>
<evidence type="ECO:0000256" key="1">
    <source>
        <dbReference type="SAM" id="SignalP"/>
    </source>
</evidence>
<comment type="caution">
    <text evidence="2">The sequence shown here is derived from an EMBL/GenBank/DDBJ whole genome shotgun (WGS) entry which is preliminary data.</text>
</comment>
<reference evidence="2 3" key="1">
    <citation type="submission" date="2017-11" db="EMBL/GenBank/DDBJ databases">
        <title>The genome of Rhizophagus clarus HR1 reveals common genetic basis of auxotrophy among arbuscular mycorrhizal fungi.</title>
        <authorList>
            <person name="Kobayashi Y."/>
        </authorList>
    </citation>
    <scope>NUCLEOTIDE SEQUENCE [LARGE SCALE GENOMIC DNA]</scope>
    <source>
        <strain evidence="2 3">HR1</strain>
    </source>
</reference>
<feature type="chain" id="PRO_5016403832" description="88 kDa immunoreactive mannoprotein mp88" evidence="1">
    <location>
        <begin position="20"/>
        <end position="237"/>
    </location>
</feature>
<proteinExistence type="predicted"/>
<dbReference type="Proteomes" id="UP000247702">
    <property type="component" value="Unassembled WGS sequence"/>
</dbReference>
<dbReference type="STRING" id="94130.A0A2Z6SC55"/>
<feature type="signal peptide" evidence="1">
    <location>
        <begin position="1"/>
        <end position="19"/>
    </location>
</feature>
<name>A0A2Z6SC55_9GLOM</name>
<evidence type="ECO:0000313" key="2">
    <source>
        <dbReference type="EMBL" id="GBC06952.1"/>
    </source>
</evidence>
<sequence length="237" mass="25605">MVKVSLLLFALAAIASTNAAVVRRQDPSVQVTVESEQLFCSFLPKTPGEEIGASEGDAIPFCTQANPPNAPNAQAFPAGFIKTAHFASVDGKYVQVTGTIDPSAYQLSTSDGGGQYDSVGAPPGATCANSEKFVNLVEPDIGRFCIRCCQDASQCDTSRSTDGCEKIIPGDYNFLLVTDIHTRFQQLNDDVSDLTSRYLMSSLPVPFKQDTDSLESLRSLKCGDRQLDDFFVSYFLL</sequence>
<evidence type="ECO:0000313" key="3">
    <source>
        <dbReference type="Proteomes" id="UP000247702"/>
    </source>
</evidence>
<protein>
    <recommendedName>
        <fullName evidence="4">88 kDa immunoreactive mannoprotein mp88</fullName>
    </recommendedName>
</protein>
<keyword evidence="1" id="KW-0732">Signal</keyword>
<accession>A0A2Z6SC55</accession>
<organism evidence="2 3">
    <name type="scientific">Rhizophagus clarus</name>
    <dbReference type="NCBI Taxonomy" id="94130"/>
    <lineage>
        <taxon>Eukaryota</taxon>
        <taxon>Fungi</taxon>
        <taxon>Fungi incertae sedis</taxon>
        <taxon>Mucoromycota</taxon>
        <taxon>Glomeromycotina</taxon>
        <taxon>Glomeromycetes</taxon>
        <taxon>Glomerales</taxon>
        <taxon>Glomeraceae</taxon>
        <taxon>Rhizophagus</taxon>
    </lineage>
</organism>
<evidence type="ECO:0008006" key="4">
    <source>
        <dbReference type="Google" id="ProtNLM"/>
    </source>
</evidence>